<dbReference type="InterPro" id="IPR050558">
    <property type="entry name" value="PTS_Sugar-Specific_Components"/>
</dbReference>
<dbReference type="Proteomes" id="UP000095787">
    <property type="component" value="Unassembled WGS sequence"/>
</dbReference>
<dbReference type="GO" id="GO:0015771">
    <property type="term" value="P:trehalose transport"/>
    <property type="evidence" value="ECO:0007669"/>
    <property type="project" value="TreeGrafter"/>
</dbReference>
<feature type="transmembrane region" description="Helical" evidence="12">
    <location>
        <begin position="434"/>
        <end position="456"/>
    </location>
</feature>
<keyword evidence="5" id="KW-0808">Transferase</keyword>
<dbReference type="Gene3D" id="3.30.1360.60">
    <property type="entry name" value="Glucose permease domain IIB"/>
    <property type="match status" value="1"/>
</dbReference>
<dbReference type="GO" id="GO:0005886">
    <property type="term" value="C:plasma membrane"/>
    <property type="evidence" value="ECO:0007669"/>
    <property type="project" value="UniProtKB-SubCell"/>
</dbReference>
<reference evidence="16 18" key="2">
    <citation type="journal article" date="2019" name="Science, e1252229">
        <title>Invertible promoters mediate bacterial phase variation, antibiotic resistance, and host adaptation in the gut.</title>
        <authorList>
            <person name="Jiang X."/>
            <person name="Hall A.B."/>
            <person name="Arthur T.D."/>
            <person name="Plichta D.R."/>
            <person name="Covington C.T."/>
            <person name="Poyet M."/>
            <person name="Crothers J."/>
            <person name="Moses P.L."/>
            <person name="Tolonen A.C."/>
            <person name="Vlamakis H."/>
            <person name="Alm E.J."/>
            <person name="Xavier R.J."/>
        </authorList>
    </citation>
    <scope>NUCLEOTIDE SEQUENCE [LARGE SCALE GENOMIC DNA]</scope>
    <source>
        <strain evidence="16">Aa_0143</strain>
        <strain evidence="18">aa_0143</strain>
    </source>
</reference>
<feature type="domain" description="PTS EIIB type-1" evidence="13">
    <location>
        <begin position="7"/>
        <end position="89"/>
    </location>
</feature>
<evidence type="ECO:0000256" key="12">
    <source>
        <dbReference type="SAM" id="Phobius"/>
    </source>
</evidence>
<keyword evidence="9 12" id="KW-1133">Transmembrane helix</keyword>
<dbReference type="GO" id="GO:0090589">
    <property type="term" value="F:protein-phosphocysteine-trehalose phosphotransferase system transporter activity"/>
    <property type="evidence" value="ECO:0007669"/>
    <property type="project" value="TreeGrafter"/>
</dbReference>
<evidence type="ECO:0000256" key="3">
    <source>
        <dbReference type="ARBA" id="ARBA00022475"/>
    </source>
</evidence>
<dbReference type="InterPro" id="IPR013013">
    <property type="entry name" value="PTS_EIIC_1"/>
</dbReference>
<keyword evidence="7 12" id="KW-0812">Transmembrane</keyword>
<dbReference type="EMBL" id="CYZO01000054">
    <property type="protein sequence ID" value="CUO46162.1"/>
    <property type="molecule type" value="Genomic_DNA"/>
</dbReference>
<protein>
    <submittedName>
        <fullName evidence="15">EIIBCA-Bgl</fullName>
    </submittedName>
</protein>
<evidence type="ECO:0000256" key="7">
    <source>
        <dbReference type="ARBA" id="ARBA00022692"/>
    </source>
</evidence>
<gene>
    <name evidence="15" type="primary">bglF_2</name>
    <name evidence="16" type="ORF">EAI93_09995</name>
    <name evidence="15" type="ORF">ERS852456_02630</name>
</gene>
<feature type="transmembrane region" description="Helical" evidence="12">
    <location>
        <begin position="261"/>
        <end position="285"/>
    </location>
</feature>
<evidence type="ECO:0000256" key="1">
    <source>
        <dbReference type="ARBA" id="ARBA00004651"/>
    </source>
</evidence>
<evidence type="ECO:0000256" key="6">
    <source>
        <dbReference type="ARBA" id="ARBA00022683"/>
    </source>
</evidence>
<keyword evidence="8" id="KW-0418">Kinase</keyword>
<dbReference type="PROSITE" id="PS51103">
    <property type="entry name" value="PTS_EIIC_TYPE_1"/>
    <property type="match status" value="1"/>
</dbReference>
<feature type="transmembrane region" description="Helical" evidence="12">
    <location>
        <begin position="188"/>
        <end position="205"/>
    </location>
</feature>
<dbReference type="InterPro" id="IPR003352">
    <property type="entry name" value="PTS_EIIC"/>
</dbReference>
<evidence type="ECO:0000313" key="18">
    <source>
        <dbReference type="Proteomes" id="UP000292665"/>
    </source>
</evidence>
<feature type="domain" description="PTS EIIC type-1" evidence="14">
    <location>
        <begin position="117"/>
        <end position="462"/>
    </location>
</feature>
<feature type="transmembrane region" description="Helical" evidence="12">
    <location>
        <begin position="156"/>
        <end position="176"/>
    </location>
</feature>
<sequence length="462" mass="50028">MSKIDYQDLSAKIMDNIGGVKNVKTVTHCVTRLRFYLHDRNIAEDSEIKKLPGVLGVVYGNGQYQIILGEHLFNVYDNIVKNYSVETEDAIDENLDEDLVQSSEKKNFKYYFSKVILFMGQAMTPFITVVYGAGMLRVVLSLVSYFAPAAAESSTYQLFDFMSQAPFYFMPILVAYGTSKVLKANPAFSIAMAAALLYPNFIAMMEAGEAVTMMKLPVYLTTYGSTLLPGIFSAILVAYLEKLFYKIIPGMLRSVFAPLCVFLIGYPLTVLVLGPAGAVVGSWIVKAIVFIQAHVGGFAPGIIAATHPFLVMMGVNMLMVAPMTELLTRVGSDNVFRPGWILHNISEGGACFAVAARTKDKDMRMAALSAGIGAIVSGVSEPALYGVNLRLRKPMIGLVLGGFIGGSVAGFMGAKAFSMGYSSILGVVIFEKTIAAIIAGVIVSFLVSFIVTFVLFNGKETK</sequence>
<dbReference type="RefSeq" id="WP_004847652.1">
    <property type="nucleotide sequence ID" value="NZ_CATVPX010000026.1"/>
</dbReference>
<dbReference type="Proteomes" id="UP000292665">
    <property type="component" value="Unassembled WGS sequence"/>
</dbReference>
<dbReference type="InterPro" id="IPR001996">
    <property type="entry name" value="PTS_IIB_1"/>
</dbReference>
<dbReference type="GO" id="GO:0009401">
    <property type="term" value="P:phosphoenolpyruvate-dependent sugar phosphotransferase system"/>
    <property type="evidence" value="ECO:0007669"/>
    <property type="project" value="UniProtKB-KW"/>
</dbReference>
<evidence type="ECO:0000313" key="16">
    <source>
        <dbReference type="EMBL" id="RYS78891.1"/>
    </source>
</evidence>
<name>A0A174F710_9FIRM</name>
<dbReference type="Pfam" id="PF00367">
    <property type="entry name" value="PTS_EIIB"/>
    <property type="match status" value="1"/>
</dbReference>
<dbReference type="AlphaFoldDB" id="A0A174F710"/>
<evidence type="ECO:0000256" key="9">
    <source>
        <dbReference type="ARBA" id="ARBA00022989"/>
    </source>
</evidence>
<feature type="transmembrane region" description="Helical" evidence="12">
    <location>
        <begin position="297"/>
        <end position="319"/>
    </location>
</feature>
<accession>A0A174F710</accession>
<evidence type="ECO:0000259" key="14">
    <source>
        <dbReference type="PROSITE" id="PS51103"/>
    </source>
</evidence>
<keyword evidence="4" id="KW-0762">Sugar transport</keyword>
<feature type="transmembrane region" description="Helical" evidence="12">
    <location>
        <begin position="395"/>
        <end position="414"/>
    </location>
</feature>
<evidence type="ECO:0000256" key="4">
    <source>
        <dbReference type="ARBA" id="ARBA00022597"/>
    </source>
</evidence>
<evidence type="ECO:0000256" key="8">
    <source>
        <dbReference type="ARBA" id="ARBA00022777"/>
    </source>
</evidence>
<dbReference type="PROSITE" id="PS01035">
    <property type="entry name" value="PTS_EIIB_TYPE_1_CYS"/>
    <property type="match status" value="1"/>
</dbReference>
<dbReference type="SUPFAM" id="SSF55604">
    <property type="entry name" value="Glucose permease domain IIB"/>
    <property type="match status" value="1"/>
</dbReference>
<dbReference type="PANTHER" id="PTHR30175">
    <property type="entry name" value="PHOSPHOTRANSFERASE SYSTEM TRANSPORT PROTEIN"/>
    <property type="match status" value="1"/>
</dbReference>
<keyword evidence="3" id="KW-1003">Cell membrane</keyword>
<dbReference type="GeneID" id="97330541"/>
<dbReference type="EMBL" id="RCYR01000020">
    <property type="protein sequence ID" value="RYS78891.1"/>
    <property type="molecule type" value="Genomic_DNA"/>
</dbReference>
<dbReference type="InterPro" id="IPR018113">
    <property type="entry name" value="PTrfase_EIIB_Cys"/>
</dbReference>
<dbReference type="GO" id="GO:0016301">
    <property type="term" value="F:kinase activity"/>
    <property type="evidence" value="ECO:0007669"/>
    <property type="project" value="UniProtKB-KW"/>
</dbReference>
<evidence type="ECO:0000259" key="13">
    <source>
        <dbReference type="PROSITE" id="PS51098"/>
    </source>
</evidence>
<dbReference type="GO" id="GO:0008982">
    <property type="term" value="F:protein-N(PI)-phosphohistidine-sugar phosphotransferase activity"/>
    <property type="evidence" value="ECO:0007669"/>
    <property type="project" value="InterPro"/>
</dbReference>
<keyword evidence="6" id="KW-0598">Phosphotransferase system</keyword>
<feature type="active site" description="Phosphocysteine intermediate; for EIIB activity" evidence="11">
    <location>
        <position position="29"/>
    </location>
</feature>
<dbReference type="InterPro" id="IPR036878">
    <property type="entry name" value="Glu_permease_IIB"/>
</dbReference>
<evidence type="ECO:0000313" key="17">
    <source>
        <dbReference type="Proteomes" id="UP000095787"/>
    </source>
</evidence>
<evidence type="ECO:0000313" key="15">
    <source>
        <dbReference type="EMBL" id="CUO46162.1"/>
    </source>
</evidence>
<feature type="transmembrane region" description="Helical" evidence="12">
    <location>
        <begin position="115"/>
        <end position="136"/>
    </location>
</feature>
<evidence type="ECO:0000256" key="2">
    <source>
        <dbReference type="ARBA" id="ARBA00022448"/>
    </source>
</evidence>
<dbReference type="Pfam" id="PF02378">
    <property type="entry name" value="PTS_EIIC"/>
    <property type="match status" value="1"/>
</dbReference>
<comment type="subcellular location">
    <subcellularLocation>
        <location evidence="1">Cell membrane</location>
        <topology evidence="1">Multi-pass membrane protein</topology>
    </subcellularLocation>
</comment>
<feature type="transmembrane region" description="Helical" evidence="12">
    <location>
        <begin position="217"/>
        <end position="240"/>
    </location>
</feature>
<dbReference type="PROSITE" id="PS51098">
    <property type="entry name" value="PTS_EIIB_TYPE_1"/>
    <property type="match status" value="1"/>
</dbReference>
<evidence type="ECO:0000256" key="5">
    <source>
        <dbReference type="ARBA" id="ARBA00022679"/>
    </source>
</evidence>
<evidence type="ECO:0000256" key="11">
    <source>
        <dbReference type="PROSITE-ProRule" id="PRU00421"/>
    </source>
</evidence>
<dbReference type="CDD" id="cd00212">
    <property type="entry name" value="PTS_IIB_glc"/>
    <property type="match status" value="1"/>
</dbReference>
<reference evidence="15 17" key="1">
    <citation type="submission" date="2015-09" db="EMBL/GenBank/DDBJ databases">
        <authorList>
            <consortium name="Pathogen Informatics"/>
        </authorList>
    </citation>
    <scope>NUCLEOTIDE SEQUENCE [LARGE SCALE GENOMIC DNA]</scope>
    <source>
        <strain evidence="15 17">2789STDY5834841</strain>
    </source>
</reference>
<proteinExistence type="predicted"/>
<keyword evidence="10 12" id="KW-0472">Membrane</keyword>
<keyword evidence="2" id="KW-0813">Transport</keyword>
<dbReference type="PANTHER" id="PTHR30175:SF1">
    <property type="entry name" value="PTS SYSTEM ARBUTIN-, CELLOBIOSE-, AND SALICIN-SPECIFIC EIIBC COMPONENT-RELATED"/>
    <property type="match status" value="1"/>
</dbReference>
<evidence type="ECO:0000256" key="10">
    <source>
        <dbReference type="ARBA" id="ARBA00023136"/>
    </source>
</evidence>
<organism evidence="15 17">
    <name type="scientific">[Ruminococcus] torques</name>
    <dbReference type="NCBI Taxonomy" id="33039"/>
    <lineage>
        <taxon>Bacteria</taxon>
        <taxon>Bacillati</taxon>
        <taxon>Bacillota</taxon>
        <taxon>Clostridia</taxon>
        <taxon>Lachnospirales</taxon>
        <taxon>Lachnospiraceae</taxon>
        <taxon>Mediterraneibacter</taxon>
    </lineage>
</organism>